<feature type="signal peptide" evidence="1">
    <location>
        <begin position="1"/>
        <end position="19"/>
    </location>
</feature>
<name>A0A1V4KX77_PATFA</name>
<evidence type="ECO:0000256" key="1">
    <source>
        <dbReference type="SAM" id="SignalP"/>
    </source>
</evidence>
<dbReference type="EMBL" id="LSYS01001493">
    <property type="protein sequence ID" value="OPJ89006.1"/>
    <property type="molecule type" value="Genomic_DNA"/>
</dbReference>
<organism evidence="2 3">
    <name type="scientific">Patagioenas fasciata monilis</name>
    <dbReference type="NCBI Taxonomy" id="372326"/>
    <lineage>
        <taxon>Eukaryota</taxon>
        <taxon>Metazoa</taxon>
        <taxon>Chordata</taxon>
        <taxon>Craniata</taxon>
        <taxon>Vertebrata</taxon>
        <taxon>Euteleostomi</taxon>
        <taxon>Archelosauria</taxon>
        <taxon>Archosauria</taxon>
        <taxon>Dinosauria</taxon>
        <taxon>Saurischia</taxon>
        <taxon>Theropoda</taxon>
        <taxon>Coelurosauria</taxon>
        <taxon>Aves</taxon>
        <taxon>Neognathae</taxon>
        <taxon>Neoaves</taxon>
        <taxon>Columbimorphae</taxon>
        <taxon>Columbiformes</taxon>
        <taxon>Columbidae</taxon>
        <taxon>Patagioenas</taxon>
    </lineage>
</organism>
<dbReference type="Proteomes" id="UP000190648">
    <property type="component" value="Unassembled WGS sequence"/>
</dbReference>
<keyword evidence="1" id="KW-0732">Signal</keyword>
<feature type="chain" id="PRO_5010693146" evidence="1">
    <location>
        <begin position="20"/>
        <end position="109"/>
    </location>
</feature>
<accession>A0A1V4KX77</accession>
<protein>
    <submittedName>
        <fullName evidence="2">Uncharacterized protein</fullName>
    </submittedName>
</protein>
<proteinExistence type="predicted"/>
<sequence length="109" mass="12257">MRKSFFMKFLIITVQSCLTRIQRDGNASSLVICSRAASIKLLQAHISPLSSLTQCSLNQQMKSHGKIGKIGERLRKPRDKTGFEAETIHFQCIKISPQIIAQGDFLNDH</sequence>
<keyword evidence="3" id="KW-1185">Reference proteome</keyword>
<gene>
    <name evidence="2" type="ORF">AV530_019111</name>
</gene>
<evidence type="ECO:0000313" key="3">
    <source>
        <dbReference type="Proteomes" id="UP000190648"/>
    </source>
</evidence>
<comment type="caution">
    <text evidence="2">The sequence shown here is derived from an EMBL/GenBank/DDBJ whole genome shotgun (WGS) entry which is preliminary data.</text>
</comment>
<dbReference type="AlphaFoldDB" id="A0A1V4KX77"/>
<reference evidence="2 3" key="1">
    <citation type="submission" date="2016-02" db="EMBL/GenBank/DDBJ databases">
        <title>Band-tailed pigeon sequencing and assembly.</title>
        <authorList>
            <person name="Soares A.E."/>
            <person name="Novak B.J."/>
            <person name="Rice E.S."/>
            <person name="O'Connell B."/>
            <person name="Chang D."/>
            <person name="Weber S."/>
            <person name="Shapiro B."/>
        </authorList>
    </citation>
    <scope>NUCLEOTIDE SEQUENCE [LARGE SCALE GENOMIC DNA]</scope>
    <source>
        <strain evidence="2">BTP2013</strain>
        <tissue evidence="2">Blood</tissue>
    </source>
</reference>
<evidence type="ECO:0000313" key="2">
    <source>
        <dbReference type="EMBL" id="OPJ89006.1"/>
    </source>
</evidence>